<evidence type="ECO:0000256" key="4">
    <source>
        <dbReference type="ARBA" id="ARBA00022801"/>
    </source>
</evidence>
<keyword evidence="2" id="KW-0479">Metal-binding</keyword>
<dbReference type="GO" id="GO:0015074">
    <property type="term" value="P:DNA integration"/>
    <property type="evidence" value="ECO:0007669"/>
    <property type="project" value="UniProtKB-KW"/>
</dbReference>
<dbReference type="PANTHER" id="PTHR42648">
    <property type="entry name" value="TRANSPOSASE, PUTATIVE-RELATED"/>
    <property type="match status" value="1"/>
</dbReference>
<dbReference type="GO" id="GO:0003964">
    <property type="term" value="F:RNA-directed DNA polymerase activity"/>
    <property type="evidence" value="ECO:0007669"/>
    <property type="project" value="UniProtKB-KW"/>
</dbReference>
<evidence type="ECO:0000256" key="1">
    <source>
        <dbReference type="ARBA" id="ARBA00022722"/>
    </source>
</evidence>
<keyword evidence="7" id="KW-0695">RNA-directed DNA polymerase</keyword>
<dbReference type="GO" id="GO:0046872">
    <property type="term" value="F:metal ion binding"/>
    <property type="evidence" value="ECO:0007669"/>
    <property type="project" value="UniProtKB-KW"/>
</dbReference>
<dbReference type="InterPro" id="IPR057670">
    <property type="entry name" value="SH3_retrovirus"/>
</dbReference>
<protein>
    <recommendedName>
        <fullName evidence="10">Retroviral polymerase SH3-like domain-containing protein</fullName>
    </recommendedName>
</protein>
<evidence type="ECO:0000259" key="10">
    <source>
        <dbReference type="Pfam" id="PF25597"/>
    </source>
</evidence>
<evidence type="ECO:0000256" key="5">
    <source>
        <dbReference type="ARBA" id="ARBA00022842"/>
    </source>
</evidence>
<dbReference type="PANTHER" id="PTHR42648:SF11">
    <property type="entry name" value="TRANSPOSON TY4-P GAG-POL POLYPROTEIN"/>
    <property type="match status" value="1"/>
</dbReference>
<dbReference type="SUPFAM" id="SSF53098">
    <property type="entry name" value="Ribonuclease H-like"/>
    <property type="match status" value="1"/>
</dbReference>
<dbReference type="GO" id="GO:0004519">
    <property type="term" value="F:endonuclease activity"/>
    <property type="evidence" value="ECO:0007669"/>
    <property type="project" value="UniProtKB-KW"/>
</dbReference>
<dbReference type="AlphaFoldDB" id="A0A2I0KRZ6"/>
<keyword evidence="8" id="KW-0808">Transferase</keyword>
<proteinExistence type="predicted"/>
<evidence type="ECO:0000313" key="12">
    <source>
        <dbReference type="Proteomes" id="UP000233551"/>
    </source>
</evidence>
<keyword evidence="9" id="KW-0233">DNA recombination</keyword>
<gene>
    <name evidence="11" type="ORF">CRG98_008358</name>
</gene>
<keyword evidence="8" id="KW-0239">DNA-directed DNA polymerase</keyword>
<evidence type="ECO:0000256" key="7">
    <source>
        <dbReference type="ARBA" id="ARBA00022918"/>
    </source>
</evidence>
<keyword evidence="4" id="KW-0378">Hydrolase</keyword>
<keyword evidence="3" id="KW-0255">Endonuclease</keyword>
<keyword evidence="8" id="KW-0548">Nucleotidyltransferase</keyword>
<feature type="domain" description="Retroviral polymerase SH3-like" evidence="10">
    <location>
        <begin position="130"/>
        <end position="155"/>
    </location>
</feature>
<name>A0A2I0KRZ6_PUNGR</name>
<keyword evidence="6" id="KW-0229">DNA integration</keyword>
<evidence type="ECO:0000256" key="8">
    <source>
        <dbReference type="ARBA" id="ARBA00022932"/>
    </source>
</evidence>
<evidence type="ECO:0000313" key="11">
    <source>
        <dbReference type="EMBL" id="PKI71258.1"/>
    </source>
</evidence>
<keyword evidence="5" id="KW-0460">Magnesium</keyword>
<dbReference type="GO" id="GO:0003887">
    <property type="term" value="F:DNA-directed DNA polymerase activity"/>
    <property type="evidence" value="ECO:0007669"/>
    <property type="project" value="UniProtKB-KW"/>
</dbReference>
<organism evidence="11 12">
    <name type="scientific">Punica granatum</name>
    <name type="common">Pomegranate</name>
    <dbReference type="NCBI Taxonomy" id="22663"/>
    <lineage>
        <taxon>Eukaryota</taxon>
        <taxon>Viridiplantae</taxon>
        <taxon>Streptophyta</taxon>
        <taxon>Embryophyta</taxon>
        <taxon>Tracheophyta</taxon>
        <taxon>Spermatophyta</taxon>
        <taxon>Magnoliopsida</taxon>
        <taxon>eudicotyledons</taxon>
        <taxon>Gunneridae</taxon>
        <taxon>Pentapetalae</taxon>
        <taxon>rosids</taxon>
        <taxon>malvids</taxon>
        <taxon>Myrtales</taxon>
        <taxon>Lythraceae</taxon>
        <taxon>Punica</taxon>
    </lineage>
</organism>
<dbReference type="GO" id="GO:0006310">
    <property type="term" value="P:DNA recombination"/>
    <property type="evidence" value="ECO:0007669"/>
    <property type="project" value="UniProtKB-KW"/>
</dbReference>
<dbReference type="STRING" id="22663.A0A2I0KRZ6"/>
<dbReference type="Pfam" id="PF25597">
    <property type="entry name" value="SH3_retrovirus"/>
    <property type="match status" value="1"/>
</dbReference>
<accession>A0A2I0KRZ6</accession>
<evidence type="ECO:0000256" key="9">
    <source>
        <dbReference type="ARBA" id="ARBA00023172"/>
    </source>
</evidence>
<evidence type="ECO:0000256" key="3">
    <source>
        <dbReference type="ARBA" id="ARBA00022759"/>
    </source>
</evidence>
<dbReference type="InterPro" id="IPR039537">
    <property type="entry name" value="Retrotran_Ty1/copia-like"/>
</dbReference>
<dbReference type="Proteomes" id="UP000233551">
    <property type="component" value="Unassembled WGS sequence"/>
</dbReference>
<dbReference type="InterPro" id="IPR012337">
    <property type="entry name" value="RNaseH-like_sf"/>
</dbReference>
<sequence length="156" mass="17710">MTSYPFRFIIRSGSDNTAPDGLRYEYKGKCGVLKVSRGVLMFKCWKALVEQQIGKLVKLLRTDNGLEFCSDEFNIFYSKGSSREGVLAEACNTVANLINRSPSTAIECMTPNEKWKRLLANYLDLKVLGCMAYAHVRERKLDPRTKKCIFLSYAMG</sequence>
<dbReference type="GO" id="GO:0016787">
    <property type="term" value="F:hydrolase activity"/>
    <property type="evidence" value="ECO:0007669"/>
    <property type="project" value="UniProtKB-KW"/>
</dbReference>
<comment type="caution">
    <text evidence="11">The sequence shown here is derived from an EMBL/GenBank/DDBJ whole genome shotgun (WGS) entry which is preliminary data.</text>
</comment>
<evidence type="ECO:0000256" key="6">
    <source>
        <dbReference type="ARBA" id="ARBA00022908"/>
    </source>
</evidence>
<dbReference type="EMBL" id="PGOL01000386">
    <property type="protein sequence ID" value="PKI71258.1"/>
    <property type="molecule type" value="Genomic_DNA"/>
</dbReference>
<evidence type="ECO:0000256" key="2">
    <source>
        <dbReference type="ARBA" id="ARBA00022723"/>
    </source>
</evidence>
<keyword evidence="1" id="KW-0540">Nuclease</keyword>
<keyword evidence="12" id="KW-1185">Reference proteome</keyword>
<reference evidence="11 12" key="1">
    <citation type="submission" date="2017-11" db="EMBL/GenBank/DDBJ databases">
        <title>De-novo sequencing of pomegranate (Punica granatum L.) genome.</title>
        <authorList>
            <person name="Akparov Z."/>
            <person name="Amiraslanov A."/>
            <person name="Hajiyeva S."/>
            <person name="Abbasov M."/>
            <person name="Kaur K."/>
            <person name="Hamwieh A."/>
            <person name="Solovyev V."/>
            <person name="Salamov A."/>
            <person name="Braich B."/>
            <person name="Kosarev P."/>
            <person name="Mahmoud A."/>
            <person name="Hajiyev E."/>
            <person name="Babayeva S."/>
            <person name="Izzatullayeva V."/>
            <person name="Mammadov A."/>
            <person name="Mammadov A."/>
            <person name="Sharifova S."/>
            <person name="Ojaghi J."/>
            <person name="Eynullazada K."/>
            <person name="Bayramov B."/>
            <person name="Abdulazimova A."/>
            <person name="Shahmuradov I."/>
        </authorList>
    </citation>
    <scope>NUCLEOTIDE SEQUENCE [LARGE SCALE GENOMIC DNA]</scope>
    <source>
        <strain evidence="12">cv. AG2017</strain>
        <tissue evidence="11">Leaf</tissue>
    </source>
</reference>